<organism evidence="13 14">
    <name type="scientific">Astyanax mexicanus</name>
    <name type="common">Blind cave fish</name>
    <name type="synonym">Astyanax fasciatus mexicanus</name>
    <dbReference type="NCBI Taxonomy" id="7994"/>
    <lineage>
        <taxon>Eukaryota</taxon>
        <taxon>Metazoa</taxon>
        <taxon>Chordata</taxon>
        <taxon>Craniata</taxon>
        <taxon>Vertebrata</taxon>
        <taxon>Euteleostomi</taxon>
        <taxon>Actinopterygii</taxon>
        <taxon>Neopterygii</taxon>
        <taxon>Teleostei</taxon>
        <taxon>Ostariophysi</taxon>
        <taxon>Characiformes</taxon>
        <taxon>Characoidei</taxon>
        <taxon>Acestrorhamphidae</taxon>
        <taxon>Acestrorhamphinae</taxon>
        <taxon>Astyanax</taxon>
    </lineage>
</organism>
<evidence type="ECO:0000256" key="9">
    <source>
        <dbReference type="ARBA" id="ARBA00023242"/>
    </source>
</evidence>
<dbReference type="InterPro" id="IPR050359">
    <property type="entry name" value="bHLH_transcription_factors"/>
</dbReference>
<dbReference type="PROSITE" id="PS50888">
    <property type="entry name" value="BHLH"/>
    <property type="match status" value="1"/>
</dbReference>
<evidence type="ECO:0000256" key="2">
    <source>
        <dbReference type="ARBA" id="ARBA00011571"/>
    </source>
</evidence>
<dbReference type="RefSeq" id="XP_022534450.1">
    <property type="nucleotide sequence ID" value="XM_022678729.2"/>
</dbReference>
<feature type="domain" description="BHLH" evidence="11">
    <location>
        <begin position="71"/>
        <end position="123"/>
    </location>
</feature>
<evidence type="ECO:0000259" key="11">
    <source>
        <dbReference type="PROSITE" id="PS50888"/>
    </source>
</evidence>
<dbReference type="GeneID" id="103029581"/>
<feature type="region of interest" description="Disordered" evidence="10">
    <location>
        <begin position="1"/>
        <end position="88"/>
    </location>
</feature>
<evidence type="ECO:0000256" key="5">
    <source>
        <dbReference type="ARBA" id="ARBA00022902"/>
    </source>
</evidence>
<protein>
    <submittedName>
        <fullName evidence="12 13">Neurogenic differentiation factor 6-B-like</fullName>
    </submittedName>
</protein>
<dbReference type="Pfam" id="PF00010">
    <property type="entry name" value="HLH"/>
    <property type="match status" value="1"/>
</dbReference>
<reference evidence="12 15" key="1">
    <citation type="submission" date="2021-07" db="EMBL/GenBank/DDBJ databases">
        <authorList>
            <person name="Imarazene B."/>
            <person name="Zahm M."/>
            <person name="Klopp C."/>
            <person name="Cabau C."/>
            <person name="Beille S."/>
            <person name="Jouanno E."/>
            <person name="Castinel A."/>
            <person name="Lluch J."/>
            <person name="Gil L."/>
            <person name="Kuchtly C."/>
            <person name="Lopez Roques C."/>
            <person name="Donnadieu C."/>
            <person name="Parrinello H."/>
            <person name="Journot L."/>
            <person name="Du K."/>
            <person name="Schartl M."/>
            <person name="Retaux S."/>
            <person name="Guiguen Y."/>
        </authorList>
    </citation>
    <scope>NUCLEOTIDE SEQUENCE [LARGE SCALE GENOMIC DNA]</scope>
    <source>
        <strain evidence="12">Pach_M1</strain>
        <tissue evidence="12">Testis</tissue>
    </source>
</reference>
<name>A0A8B9HTI9_ASTMX</name>
<feature type="compositionally biased region" description="Gly residues" evidence="10">
    <location>
        <begin position="50"/>
        <end position="63"/>
    </location>
</feature>
<evidence type="ECO:0000256" key="6">
    <source>
        <dbReference type="ARBA" id="ARBA00023015"/>
    </source>
</evidence>
<proteinExistence type="predicted"/>
<reference evidence="13" key="2">
    <citation type="submission" date="2025-05" db="UniProtKB">
        <authorList>
            <consortium name="Ensembl"/>
        </authorList>
    </citation>
    <scope>IDENTIFICATION</scope>
</reference>
<sequence>MLTVPFEEAEAARELRFGASNTGSKETTEEEEEDEEELDGRRGPRRRRGGGGGGGEGGGGSSRGGTERSRARRQEANARERSRMHGLNDALESLRRVVPCHSKTQKLSKIETLRLARNYIRALSETLRAGTRPDLLAFARTLCAGLSQPTTNLVAGCLQLNAARFLADHGGGGIGEGEAQYDVAYGATPTGHAHHAGRSSSVGTMDSGKPLRSTYGYCSTSPYEHGGGYELGGCGPRLEPPLSYDGIFSFRTREHEHAAAAAAAAAAARAKDSPYTHSGALTHFPYELHVHQAFQSQEELNQSYHS</sequence>
<dbReference type="Proteomes" id="UP000752171">
    <property type="component" value="Unassembled WGS sequence"/>
</dbReference>
<evidence type="ECO:0000313" key="12">
    <source>
        <dbReference type="EMBL" id="KAG9278750.1"/>
    </source>
</evidence>
<dbReference type="OrthoDB" id="10039134at2759"/>
<evidence type="ECO:0000256" key="1">
    <source>
        <dbReference type="ARBA" id="ARBA00004123"/>
    </source>
</evidence>
<accession>A0A8B9HTI9</accession>
<evidence type="ECO:0000256" key="8">
    <source>
        <dbReference type="ARBA" id="ARBA00023163"/>
    </source>
</evidence>
<dbReference type="OMA" id="ALTHFPY"/>
<dbReference type="Pfam" id="PF12533">
    <property type="entry name" value="Neuro_bHLH"/>
    <property type="match status" value="1"/>
</dbReference>
<dbReference type="InterPro" id="IPR022575">
    <property type="entry name" value="NeuroD_DUF"/>
</dbReference>
<evidence type="ECO:0000256" key="7">
    <source>
        <dbReference type="ARBA" id="ARBA00023125"/>
    </source>
</evidence>
<evidence type="ECO:0000256" key="4">
    <source>
        <dbReference type="ARBA" id="ARBA00022782"/>
    </source>
</evidence>
<evidence type="ECO:0000313" key="15">
    <source>
        <dbReference type="Proteomes" id="UP000752171"/>
    </source>
</evidence>
<keyword evidence="5" id="KW-0524">Neurogenesis</keyword>
<evidence type="ECO:0000256" key="10">
    <source>
        <dbReference type="SAM" id="MobiDB-lite"/>
    </source>
</evidence>
<dbReference type="InterPro" id="IPR011598">
    <property type="entry name" value="bHLH_dom"/>
</dbReference>
<dbReference type="GO" id="GO:0061564">
    <property type="term" value="P:axon development"/>
    <property type="evidence" value="ECO:0007669"/>
    <property type="project" value="TreeGrafter"/>
</dbReference>
<keyword evidence="7" id="KW-0238">DNA-binding</keyword>
<dbReference type="GO" id="GO:0005634">
    <property type="term" value="C:nucleus"/>
    <property type="evidence" value="ECO:0007669"/>
    <property type="project" value="UniProtKB-SubCell"/>
</dbReference>
<dbReference type="GO" id="GO:0000981">
    <property type="term" value="F:DNA-binding transcription factor activity, RNA polymerase II-specific"/>
    <property type="evidence" value="ECO:0007669"/>
    <property type="project" value="TreeGrafter"/>
</dbReference>
<evidence type="ECO:0000256" key="3">
    <source>
        <dbReference type="ARBA" id="ARBA00022473"/>
    </source>
</evidence>
<dbReference type="GO" id="GO:0045944">
    <property type="term" value="P:positive regulation of transcription by RNA polymerase II"/>
    <property type="evidence" value="ECO:0007669"/>
    <property type="project" value="TreeGrafter"/>
</dbReference>
<dbReference type="AlphaFoldDB" id="A0A8B9HTI9"/>
<dbReference type="EMBL" id="JAICCE010000004">
    <property type="protein sequence ID" value="KAG9278750.1"/>
    <property type="molecule type" value="Genomic_DNA"/>
</dbReference>
<dbReference type="GO" id="GO:0007423">
    <property type="term" value="P:sensory organ development"/>
    <property type="evidence" value="ECO:0007669"/>
    <property type="project" value="TreeGrafter"/>
</dbReference>
<dbReference type="InterPro" id="IPR036638">
    <property type="entry name" value="HLH_DNA-bd_sf"/>
</dbReference>
<keyword evidence="8" id="KW-0804">Transcription</keyword>
<dbReference type="Proteomes" id="UP000694621">
    <property type="component" value="Unplaced"/>
</dbReference>
<gene>
    <name evidence="13" type="primary">neurod6b</name>
    <name evidence="12" type="synonym">NEUROD6B</name>
    <name evidence="12" type="ORF">AMEX_G6669</name>
</gene>
<dbReference type="Ensembl" id="ENSAMXT00005019982.1">
    <property type="protein sequence ID" value="ENSAMXP00005018074.1"/>
    <property type="gene ID" value="ENSAMXG00005009434.1"/>
</dbReference>
<dbReference type="FunFam" id="4.10.280.10:FF:000006">
    <property type="entry name" value="Neurogenic differentiation factor"/>
    <property type="match status" value="1"/>
</dbReference>
<keyword evidence="3" id="KW-0217">Developmental protein</keyword>
<dbReference type="GO" id="GO:0046983">
    <property type="term" value="F:protein dimerization activity"/>
    <property type="evidence" value="ECO:0007669"/>
    <property type="project" value="InterPro"/>
</dbReference>
<dbReference type="Gene3D" id="4.10.280.10">
    <property type="entry name" value="Helix-loop-helix DNA-binding domain"/>
    <property type="match status" value="1"/>
</dbReference>
<dbReference type="PANTHER" id="PTHR19290:SF9">
    <property type="entry name" value="NEUROGENIC DIFFERENTIATION FACTOR 6"/>
    <property type="match status" value="1"/>
</dbReference>
<dbReference type="SUPFAM" id="SSF47459">
    <property type="entry name" value="HLH, helix-loop-helix DNA-binding domain"/>
    <property type="match status" value="1"/>
</dbReference>
<keyword evidence="9" id="KW-0539">Nucleus</keyword>
<keyword evidence="6" id="KW-0805">Transcription regulation</keyword>
<keyword evidence="4" id="KW-0221">Differentiation</keyword>
<dbReference type="PANTHER" id="PTHR19290">
    <property type="entry name" value="BASIC HELIX-LOOP-HELIX PROTEIN NEUROGENIN-RELATED"/>
    <property type="match status" value="1"/>
</dbReference>
<feature type="compositionally biased region" description="Basic and acidic residues" evidence="10">
    <location>
        <begin position="65"/>
        <end position="83"/>
    </location>
</feature>
<feature type="compositionally biased region" description="Acidic residues" evidence="10">
    <location>
        <begin position="28"/>
        <end position="38"/>
    </location>
</feature>
<comment type="subunit">
    <text evidence="2">Efficient DNA binding requires dimerization with another bHLH protein.</text>
</comment>
<evidence type="ECO:0000313" key="13">
    <source>
        <dbReference type="Ensembl" id="ENSAMXP00005018074.1"/>
    </source>
</evidence>
<comment type="subcellular location">
    <subcellularLocation>
        <location evidence="1">Nucleus</location>
    </subcellularLocation>
</comment>
<evidence type="ECO:0000313" key="14">
    <source>
        <dbReference type="Proteomes" id="UP000694621"/>
    </source>
</evidence>
<dbReference type="SMART" id="SM00353">
    <property type="entry name" value="HLH"/>
    <property type="match status" value="1"/>
</dbReference>
<dbReference type="GO" id="GO:0070888">
    <property type="term" value="F:E-box binding"/>
    <property type="evidence" value="ECO:0007669"/>
    <property type="project" value="TreeGrafter"/>
</dbReference>